<evidence type="ECO:0000313" key="7">
    <source>
        <dbReference type="Proteomes" id="UP000557193"/>
    </source>
</evidence>
<dbReference type="Proteomes" id="UP000557193">
    <property type="component" value="Unassembled WGS sequence"/>
</dbReference>
<feature type="compositionally biased region" description="Basic and acidic residues" evidence="4">
    <location>
        <begin position="42"/>
        <end position="68"/>
    </location>
</feature>
<dbReference type="Gene3D" id="3.30.750.140">
    <property type="match status" value="1"/>
</dbReference>
<keyword evidence="6" id="KW-0282">Flagellum</keyword>
<proteinExistence type="inferred from homology"/>
<comment type="caution">
    <text evidence="6">The sequence shown here is derived from an EMBL/GenBank/DDBJ whole genome shotgun (WGS) entry which is preliminary data.</text>
</comment>
<sequence>MSVAPDLLLQVTPDIKARQAPARAPARHEQPSNDAPSSFARVYEREREAAPAARKDAAARPADEGRDEPVDESSASAECGEAGVAVADSGKPLPAEAVSEGEAQTAPPSEDPLLLLGLGQNVDVAATPDEALPEGAELTQESAPLLTTAVTQAISVATTLTASAGLGGAAPASMTLASHDPQIDALNSLADVQLELQGEAGKSTGNSAGQNATTPAAASQPAALFAQAMAKLQVQGEGVALEGESAEASVLDLGAETLEVASERKADSLPESFAGKLNMLAQAITQQTGRAASALVPGQAVALHATGMSEAVVDRVMWLSSQNLKSAEIQLDPAELGRLEVRINLQSDQAQVTFASPHASVRDALEGQLHRLRELFAQQGMGQLDVNVSDQSLNRGWQGQQAEEQGRGSGRQSDDDGLGSEPLVAQGHLDIRSRLAGGAPGLVDFYA</sequence>
<reference evidence="6 7" key="1">
    <citation type="submission" date="2020-08" db="EMBL/GenBank/DDBJ databases">
        <title>Functional genomics of gut bacteria from endangered species of beetles.</title>
        <authorList>
            <person name="Carlos-Shanley C."/>
        </authorList>
    </citation>
    <scope>NUCLEOTIDE SEQUENCE [LARGE SCALE GENOMIC DNA]</scope>
    <source>
        <strain evidence="6 7">S00202</strain>
    </source>
</reference>
<name>A0A7X0ETP7_9PSED</name>
<dbReference type="GO" id="GO:0044780">
    <property type="term" value="P:bacterial-type flagellum assembly"/>
    <property type="evidence" value="ECO:0007669"/>
    <property type="project" value="InterPro"/>
</dbReference>
<dbReference type="PANTHER" id="PTHR37533:SF2">
    <property type="entry name" value="FLAGELLAR HOOK-LENGTH CONTROL PROTEIN"/>
    <property type="match status" value="1"/>
</dbReference>
<dbReference type="GO" id="GO:0009424">
    <property type="term" value="C:bacterial-type flagellum hook"/>
    <property type="evidence" value="ECO:0007669"/>
    <property type="project" value="InterPro"/>
</dbReference>
<organism evidence="6 7">
    <name type="scientific">Pseudomonas fluvialis</name>
    <dbReference type="NCBI Taxonomy" id="1793966"/>
    <lineage>
        <taxon>Bacteria</taxon>
        <taxon>Pseudomonadati</taxon>
        <taxon>Pseudomonadota</taxon>
        <taxon>Gammaproteobacteria</taxon>
        <taxon>Pseudomonadales</taxon>
        <taxon>Pseudomonadaceae</taxon>
        <taxon>Pseudomonas</taxon>
    </lineage>
</organism>
<keyword evidence="7" id="KW-1185">Reference proteome</keyword>
<accession>A0A7X0ETP7</accession>
<keyword evidence="6" id="KW-0969">Cilium</keyword>
<dbReference type="AlphaFoldDB" id="A0A7X0ETP7"/>
<evidence type="ECO:0000256" key="4">
    <source>
        <dbReference type="SAM" id="MobiDB-lite"/>
    </source>
</evidence>
<keyword evidence="6" id="KW-0966">Cell projection</keyword>
<dbReference type="InterPro" id="IPR001635">
    <property type="entry name" value="Flag_hook_Flik"/>
</dbReference>
<gene>
    <name evidence="6" type="ORF">HNP49_001202</name>
</gene>
<feature type="region of interest" description="Disordered" evidence="4">
    <location>
        <begin position="395"/>
        <end position="422"/>
    </location>
</feature>
<dbReference type="EMBL" id="JACHLL010000002">
    <property type="protein sequence ID" value="MBB6341045.1"/>
    <property type="molecule type" value="Genomic_DNA"/>
</dbReference>
<dbReference type="Pfam" id="PF02120">
    <property type="entry name" value="Flg_hook"/>
    <property type="match status" value="1"/>
</dbReference>
<dbReference type="RefSeq" id="WP_184681523.1">
    <property type="nucleotide sequence ID" value="NZ_JACHLL010000002.1"/>
</dbReference>
<feature type="region of interest" description="Disordered" evidence="4">
    <location>
        <begin position="95"/>
        <end position="114"/>
    </location>
</feature>
<evidence type="ECO:0000256" key="1">
    <source>
        <dbReference type="ARBA" id="ARBA00003944"/>
    </source>
</evidence>
<dbReference type="InterPro" id="IPR021136">
    <property type="entry name" value="Flagellar_hook_control-like_C"/>
</dbReference>
<comment type="similarity">
    <text evidence="2">Belongs to the FliK family.</text>
</comment>
<evidence type="ECO:0000259" key="5">
    <source>
        <dbReference type="Pfam" id="PF02120"/>
    </source>
</evidence>
<dbReference type="InterPro" id="IPR052563">
    <property type="entry name" value="FliK"/>
</dbReference>
<evidence type="ECO:0000256" key="3">
    <source>
        <dbReference type="ARBA" id="ARBA00022795"/>
    </source>
</evidence>
<dbReference type="CDD" id="cd17470">
    <property type="entry name" value="T3SS_Flik_C"/>
    <property type="match status" value="1"/>
</dbReference>
<feature type="domain" description="Flagellar hook-length control protein-like C-terminal" evidence="5">
    <location>
        <begin position="314"/>
        <end position="392"/>
    </location>
</feature>
<dbReference type="InterPro" id="IPR038610">
    <property type="entry name" value="FliK-like_C_sf"/>
</dbReference>
<evidence type="ECO:0000313" key="6">
    <source>
        <dbReference type="EMBL" id="MBB6341045.1"/>
    </source>
</evidence>
<dbReference type="PRINTS" id="PR01007">
    <property type="entry name" value="FLGHOOKFLIK"/>
</dbReference>
<feature type="region of interest" description="Disordered" evidence="4">
    <location>
        <begin position="1"/>
        <end position="89"/>
    </location>
</feature>
<comment type="function">
    <text evidence="1">Controls the length of the flagellar hook.</text>
</comment>
<keyword evidence="3" id="KW-1005">Bacterial flagellum biogenesis</keyword>
<evidence type="ECO:0000256" key="2">
    <source>
        <dbReference type="ARBA" id="ARBA00009149"/>
    </source>
</evidence>
<dbReference type="PANTHER" id="PTHR37533">
    <property type="entry name" value="FLAGELLAR HOOK-LENGTH CONTROL PROTEIN"/>
    <property type="match status" value="1"/>
</dbReference>
<protein>
    <submittedName>
        <fullName evidence="6">Flagellar hook-length control protein FliK</fullName>
    </submittedName>
</protein>